<organism evidence="4 5">
    <name type="scientific">Kingdonia uniflora</name>
    <dbReference type="NCBI Taxonomy" id="39325"/>
    <lineage>
        <taxon>Eukaryota</taxon>
        <taxon>Viridiplantae</taxon>
        <taxon>Streptophyta</taxon>
        <taxon>Embryophyta</taxon>
        <taxon>Tracheophyta</taxon>
        <taxon>Spermatophyta</taxon>
        <taxon>Magnoliopsida</taxon>
        <taxon>Ranunculales</taxon>
        <taxon>Circaeasteraceae</taxon>
        <taxon>Kingdonia</taxon>
    </lineage>
</organism>
<dbReference type="InterPro" id="IPR000795">
    <property type="entry name" value="T_Tr_GTP-bd_dom"/>
</dbReference>
<sequence length="223" mass="25414">MKLQINIVFIGDTDTGKSTIFGHLVNKLVRIDKRTLNGFEKRMTRLGTERFKYVLLPHYSHIVNVVKNWKLETKNYLCLLHDFPCYPEFLPKMHAKMLQADCAVLVLDSTDGVFEDGISERGLTRDFASHAFLIGVRRIICCSNKMDAITPKYSKARYVAVVEGVSTLLREIGFCLEKIIFVPVCAYDGDNIVERSSNLVWYKGPTLVEALDMIDLKEAESRT</sequence>
<name>A0A7J7LY83_9MAGN</name>
<dbReference type="GO" id="GO:0003924">
    <property type="term" value="F:GTPase activity"/>
    <property type="evidence" value="ECO:0007669"/>
    <property type="project" value="InterPro"/>
</dbReference>
<evidence type="ECO:0000256" key="1">
    <source>
        <dbReference type="ARBA" id="ARBA00022741"/>
    </source>
</evidence>
<evidence type="ECO:0000313" key="5">
    <source>
        <dbReference type="Proteomes" id="UP000541444"/>
    </source>
</evidence>
<dbReference type="AlphaFoldDB" id="A0A7J7LY83"/>
<gene>
    <name evidence="4" type="ORF">GIB67_014676</name>
</gene>
<dbReference type="Pfam" id="PF00009">
    <property type="entry name" value="GTP_EFTU"/>
    <property type="match status" value="1"/>
</dbReference>
<dbReference type="InterPro" id="IPR027417">
    <property type="entry name" value="P-loop_NTPase"/>
</dbReference>
<proteinExistence type="predicted"/>
<dbReference type="SUPFAM" id="SSF52540">
    <property type="entry name" value="P-loop containing nucleoside triphosphate hydrolases"/>
    <property type="match status" value="1"/>
</dbReference>
<dbReference type="PRINTS" id="PR00315">
    <property type="entry name" value="ELONGATNFCT"/>
</dbReference>
<dbReference type="InterPro" id="IPR050100">
    <property type="entry name" value="TRAFAC_GTPase_members"/>
</dbReference>
<reference evidence="4 5" key="1">
    <citation type="journal article" date="2020" name="IScience">
        <title>Genome Sequencing of the Endangered Kingdonia uniflora (Circaeasteraceae, Ranunculales) Reveals Potential Mechanisms of Evolutionary Specialization.</title>
        <authorList>
            <person name="Sun Y."/>
            <person name="Deng T."/>
            <person name="Zhang A."/>
            <person name="Moore M.J."/>
            <person name="Landis J.B."/>
            <person name="Lin N."/>
            <person name="Zhang H."/>
            <person name="Zhang X."/>
            <person name="Huang J."/>
            <person name="Zhang X."/>
            <person name="Sun H."/>
            <person name="Wang H."/>
        </authorList>
    </citation>
    <scope>NUCLEOTIDE SEQUENCE [LARGE SCALE GENOMIC DNA]</scope>
    <source>
        <strain evidence="4">TB1705</strain>
        <tissue evidence="4">Leaf</tissue>
    </source>
</reference>
<feature type="domain" description="Tr-type G" evidence="3">
    <location>
        <begin position="5"/>
        <end position="211"/>
    </location>
</feature>
<dbReference type="Proteomes" id="UP000541444">
    <property type="component" value="Unassembled WGS sequence"/>
</dbReference>
<accession>A0A7J7LY83</accession>
<keyword evidence="5" id="KW-1185">Reference proteome</keyword>
<evidence type="ECO:0000259" key="3">
    <source>
        <dbReference type="Pfam" id="PF00009"/>
    </source>
</evidence>
<dbReference type="GO" id="GO:0005525">
    <property type="term" value="F:GTP binding"/>
    <property type="evidence" value="ECO:0007669"/>
    <property type="project" value="UniProtKB-KW"/>
</dbReference>
<keyword evidence="1" id="KW-0547">Nucleotide-binding</keyword>
<comment type="caution">
    <text evidence="4">The sequence shown here is derived from an EMBL/GenBank/DDBJ whole genome shotgun (WGS) entry which is preliminary data.</text>
</comment>
<keyword evidence="2" id="KW-0342">GTP-binding</keyword>
<dbReference type="EMBL" id="JACGCM010001891">
    <property type="protein sequence ID" value="KAF6147557.1"/>
    <property type="molecule type" value="Genomic_DNA"/>
</dbReference>
<dbReference type="OrthoDB" id="342024at2759"/>
<evidence type="ECO:0000313" key="4">
    <source>
        <dbReference type="EMBL" id="KAF6147557.1"/>
    </source>
</evidence>
<evidence type="ECO:0000256" key="2">
    <source>
        <dbReference type="ARBA" id="ARBA00023134"/>
    </source>
</evidence>
<dbReference type="Gene3D" id="3.40.50.300">
    <property type="entry name" value="P-loop containing nucleotide triphosphate hydrolases"/>
    <property type="match status" value="1"/>
</dbReference>
<protein>
    <recommendedName>
        <fullName evidence="3">Tr-type G domain-containing protein</fullName>
    </recommendedName>
</protein>
<dbReference type="PANTHER" id="PTHR23115">
    <property type="entry name" value="TRANSLATION FACTOR"/>
    <property type="match status" value="1"/>
</dbReference>